<feature type="transmembrane region" description="Helical" evidence="8">
    <location>
        <begin position="18"/>
        <end position="37"/>
    </location>
</feature>
<dbReference type="GO" id="GO:0000139">
    <property type="term" value="C:Golgi membrane"/>
    <property type="evidence" value="ECO:0007669"/>
    <property type="project" value="TreeGrafter"/>
</dbReference>
<organism evidence="9">
    <name type="scientific">Lynceus sp. MCZ IZ 141354</name>
    <dbReference type="NCBI Taxonomy" id="1930659"/>
    <lineage>
        <taxon>Eukaryota</taxon>
        <taxon>Metazoa</taxon>
        <taxon>Ecdysozoa</taxon>
        <taxon>Arthropoda</taxon>
        <taxon>Crustacea</taxon>
        <taxon>Branchiopoda</taxon>
        <taxon>Diplostraca</taxon>
        <taxon>Laevicaudata</taxon>
        <taxon>Lynceidae</taxon>
        <taxon>Lynceus</taxon>
    </lineage>
</organism>
<dbReference type="InterPro" id="IPR013657">
    <property type="entry name" value="SCL35B1-4/HUT1"/>
</dbReference>
<comment type="subcellular location">
    <subcellularLocation>
        <location evidence="1">Membrane</location>
        <topology evidence="1">Multi-pass membrane protein</topology>
    </subcellularLocation>
</comment>
<evidence type="ECO:0000256" key="4">
    <source>
        <dbReference type="ARBA" id="ARBA00022692"/>
    </source>
</evidence>
<evidence type="ECO:0000256" key="2">
    <source>
        <dbReference type="ARBA" id="ARBA00010694"/>
    </source>
</evidence>
<feature type="transmembrane region" description="Helical" evidence="8">
    <location>
        <begin position="276"/>
        <end position="295"/>
    </location>
</feature>
<dbReference type="AlphaFoldDB" id="A0A9N6ZEJ6"/>
<keyword evidence="3" id="KW-0813">Transport</keyword>
<dbReference type="PANTHER" id="PTHR10778">
    <property type="entry name" value="SOLUTE CARRIER FAMILY 35 MEMBER B"/>
    <property type="match status" value="1"/>
</dbReference>
<gene>
    <name evidence="9" type="primary">EOG090X05CU</name>
</gene>
<dbReference type="PANTHER" id="PTHR10778:SF13">
    <property type="entry name" value="ADENOSINE 3'-PHOSPHO 5'-PHOSPHOSULFATE TRANSPORTER 1"/>
    <property type="match status" value="1"/>
</dbReference>
<dbReference type="SUPFAM" id="SSF103481">
    <property type="entry name" value="Multidrug resistance efflux transporter EmrE"/>
    <property type="match status" value="1"/>
</dbReference>
<evidence type="ECO:0000256" key="8">
    <source>
        <dbReference type="SAM" id="Phobius"/>
    </source>
</evidence>
<keyword evidence="5 8" id="KW-1133">Transmembrane helix</keyword>
<feature type="transmembrane region" description="Helical" evidence="8">
    <location>
        <begin position="372"/>
        <end position="392"/>
    </location>
</feature>
<keyword evidence="6 8" id="KW-0472">Membrane</keyword>
<proteinExistence type="inferred from homology"/>
<dbReference type="GO" id="GO:0005789">
    <property type="term" value="C:endoplasmic reticulum membrane"/>
    <property type="evidence" value="ECO:0007669"/>
    <property type="project" value="TreeGrafter"/>
</dbReference>
<evidence type="ECO:0000256" key="3">
    <source>
        <dbReference type="ARBA" id="ARBA00022448"/>
    </source>
</evidence>
<accession>A0A9N6ZEJ6</accession>
<feature type="transmembrane region" description="Helical" evidence="8">
    <location>
        <begin position="398"/>
        <end position="419"/>
    </location>
</feature>
<reference evidence="9" key="1">
    <citation type="submission" date="2021-04" db="EMBL/GenBank/DDBJ databases">
        <authorList>
            <person name="Cornetti L."/>
        </authorList>
    </citation>
    <scope>NUCLEOTIDE SEQUENCE</scope>
</reference>
<sequence>MLLGNYSAVSVNWFRVRLLALFSVLLTWILSYIIGLLDTQYDDRASDRGWIVRLILTLLGYASVVFPSYILIRHVKRQKASPLDGWLGQLVNSLVFGDESEEAVKDSITKEKTPYQEATMLLFCFTGLQVSYLTWGILQERIMTIKYTGSDGVSEKFTDSQFLVFVNRILAFAISGTYLILQGRPAHRTPLYKYAYCSISNSLSSWCQYEALKFVSFPTQVLAKSAKVIPVMLMGRIVSQSTYKTYEYGAAILISIGMAGFLMGSSANKSDTVTTLSGVFLLCGYLVFDSFTANWQGTLFKQYKPSSVQMMCGVNLMSVIFTSASLIQQGGFSYSLQFALKYPPFIMDCLLTAVTSATGQLFIFLTISHFGAVVFTIIMTIRQGLSILLSVVRYGHPITVMGVIGIVTVFIGVLLRTFYGYDDKKKTREIQKSSLAKAGDVLSV</sequence>
<feature type="transmembrane region" description="Helical" evidence="8">
    <location>
        <begin position="49"/>
        <end position="72"/>
    </location>
</feature>
<evidence type="ECO:0000313" key="9">
    <source>
        <dbReference type="EMBL" id="CAG4645502.1"/>
    </source>
</evidence>
<dbReference type="GO" id="GO:0046964">
    <property type="term" value="F:3'-phosphoadenosine 5'-phosphosulfate transmembrane transporter activity"/>
    <property type="evidence" value="ECO:0007669"/>
    <property type="project" value="TreeGrafter"/>
</dbReference>
<feature type="transmembrane region" description="Helical" evidence="8">
    <location>
        <begin position="120"/>
        <end position="138"/>
    </location>
</feature>
<evidence type="ECO:0000256" key="7">
    <source>
        <dbReference type="ARBA" id="ARBA00039668"/>
    </source>
</evidence>
<name>A0A9N6ZEJ6_9CRUS</name>
<protein>
    <recommendedName>
        <fullName evidence="7">Adenosine 3'-phospho 5'-phosphosulfate transporter 1</fullName>
    </recommendedName>
</protein>
<feature type="transmembrane region" description="Helical" evidence="8">
    <location>
        <begin position="246"/>
        <end position="264"/>
    </location>
</feature>
<dbReference type="EMBL" id="OC988847">
    <property type="protein sequence ID" value="CAG4645502.1"/>
    <property type="molecule type" value="Genomic_DNA"/>
</dbReference>
<feature type="transmembrane region" description="Helical" evidence="8">
    <location>
        <begin position="162"/>
        <end position="181"/>
    </location>
</feature>
<keyword evidence="4 8" id="KW-0812">Transmembrane</keyword>
<evidence type="ECO:0000256" key="1">
    <source>
        <dbReference type="ARBA" id="ARBA00004141"/>
    </source>
</evidence>
<evidence type="ECO:0000256" key="6">
    <source>
        <dbReference type="ARBA" id="ARBA00023136"/>
    </source>
</evidence>
<dbReference type="Pfam" id="PF08449">
    <property type="entry name" value="UAA"/>
    <property type="match status" value="1"/>
</dbReference>
<comment type="similarity">
    <text evidence="2">Belongs to the nucleotide-sugar transporter family. SLC35B subfamily.</text>
</comment>
<evidence type="ECO:0000256" key="5">
    <source>
        <dbReference type="ARBA" id="ARBA00022989"/>
    </source>
</evidence>
<dbReference type="InterPro" id="IPR037185">
    <property type="entry name" value="EmrE-like"/>
</dbReference>